<dbReference type="GO" id="GO:0015293">
    <property type="term" value="F:symporter activity"/>
    <property type="evidence" value="ECO:0007669"/>
    <property type="project" value="UniProtKB-KW"/>
</dbReference>
<protein>
    <submittedName>
        <fullName evidence="15">Sodium/proline symporter</fullName>
    </submittedName>
</protein>
<evidence type="ECO:0000256" key="7">
    <source>
        <dbReference type="ARBA" id="ARBA00022989"/>
    </source>
</evidence>
<feature type="transmembrane region" description="Helical" evidence="14">
    <location>
        <begin position="435"/>
        <end position="456"/>
    </location>
</feature>
<dbReference type="Proteomes" id="UP000199427">
    <property type="component" value="Unassembled WGS sequence"/>
</dbReference>
<feature type="transmembrane region" description="Helical" evidence="14">
    <location>
        <begin position="321"/>
        <end position="339"/>
    </location>
</feature>
<dbReference type="STRING" id="571933.SAMN05216362_10577"/>
<evidence type="ECO:0000256" key="5">
    <source>
        <dbReference type="ARBA" id="ARBA00022692"/>
    </source>
</evidence>
<sequence>MSSVEIYSWIFISIFIGIMLTMGFVGMRRTNNADDFATARSSYGPIVIALVISAGISSGSTFMGMPGLAYDLGAPSLWYPLLYPVATVIGMLFVAKTIKKYGDQFGTRTIPEFLGERFNSEFLRIVLTVISVLLIFYVVSQLVAAATMFQIMMGVDYSWGIIITGVVLAVYVFMGGSHSDILTDAIQGFLMVITSIVVVVCFVTSVGVEGGFSDMISLIKERNPTGSFDQLFIPGDATYGSFWLVALLFLAHLPFGILPHLGNKFLAVKSNRDMKKLIMYCTIFATILPLMGLGGMLGIAVLDPTTDIRADAIIPVLFQEIFPPFLAAFLAVTVLSAIMSTSDGLIVSLTQLLANDIYRKSIVPRTNISKEKAEKVELWISRYSTILVILVGALIAWNPPQYLSIFMWIGIGGIVSATAGPLIVGALWQRATKSGAIASLLTGTVAYWYIYLPFGMDVSNPFAAAGMGVLISMITMFVFTIFNKEKNELNNTYEDSKASVN</sequence>
<dbReference type="GO" id="GO:0005886">
    <property type="term" value="C:plasma membrane"/>
    <property type="evidence" value="ECO:0007669"/>
    <property type="project" value="UniProtKB-SubCell"/>
</dbReference>
<keyword evidence="7 14" id="KW-1133">Transmembrane helix</keyword>
<dbReference type="Pfam" id="PF00474">
    <property type="entry name" value="SSF"/>
    <property type="match status" value="1"/>
</dbReference>
<keyword evidence="6" id="KW-0769">Symport</keyword>
<evidence type="ECO:0000256" key="14">
    <source>
        <dbReference type="SAM" id="Phobius"/>
    </source>
</evidence>
<dbReference type="InterPro" id="IPR001734">
    <property type="entry name" value="Na/solute_symporter"/>
</dbReference>
<feature type="transmembrane region" description="Helical" evidence="14">
    <location>
        <begin position="405"/>
        <end position="428"/>
    </location>
</feature>
<feature type="transmembrane region" description="Helical" evidence="14">
    <location>
        <begin position="462"/>
        <end position="482"/>
    </location>
</feature>
<dbReference type="OrthoDB" id="9810181at2"/>
<organism evidence="15 16">
    <name type="scientific">Piscibacillus halophilus</name>
    <dbReference type="NCBI Taxonomy" id="571933"/>
    <lineage>
        <taxon>Bacteria</taxon>
        <taxon>Bacillati</taxon>
        <taxon>Bacillota</taxon>
        <taxon>Bacilli</taxon>
        <taxon>Bacillales</taxon>
        <taxon>Bacillaceae</taxon>
        <taxon>Piscibacillus</taxon>
    </lineage>
</organism>
<dbReference type="AlphaFoldDB" id="A0A1H9CI55"/>
<dbReference type="PROSITE" id="PS50283">
    <property type="entry name" value="NA_SOLUT_SYMP_3"/>
    <property type="match status" value="1"/>
</dbReference>
<name>A0A1H9CI55_9BACI</name>
<proteinExistence type="inferred from homology"/>
<dbReference type="Gene3D" id="1.20.1730.10">
    <property type="entry name" value="Sodium/glucose cotransporter"/>
    <property type="match status" value="1"/>
</dbReference>
<keyword evidence="5 14" id="KW-0812">Transmembrane</keyword>
<dbReference type="InterPro" id="IPR050277">
    <property type="entry name" value="Sodium:Solute_Symporter"/>
</dbReference>
<dbReference type="InterPro" id="IPR038377">
    <property type="entry name" value="Na/Glc_symporter_sf"/>
</dbReference>
<evidence type="ECO:0000256" key="12">
    <source>
        <dbReference type="ARBA" id="ARBA00033708"/>
    </source>
</evidence>
<keyword evidence="4" id="KW-1003">Cell membrane</keyword>
<reference evidence="15 16" key="1">
    <citation type="submission" date="2016-10" db="EMBL/GenBank/DDBJ databases">
        <authorList>
            <person name="de Groot N.N."/>
        </authorList>
    </citation>
    <scope>NUCLEOTIDE SEQUENCE [LARGE SCALE GENOMIC DNA]</scope>
    <source>
        <strain evidence="15 16">DSM 21633</strain>
    </source>
</reference>
<feature type="transmembrane region" description="Helical" evidence="14">
    <location>
        <begin position="157"/>
        <end position="176"/>
    </location>
</feature>
<evidence type="ECO:0000256" key="2">
    <source>
        <dbReference type="ARBA" id="ARBA00006434"/>
    </source>
</evidence>
<evidence type="ECO:0000256" key="8">
    <source>
        <dbReference type="ARBA" id="ARBA00023053"/>
    </source>
</evidence>
<feature type="transmembrane region" description="Helical" evidence="14">
    <location>
        <begin position="6"/>
        <end position="25"/>
    </location>
</feature>
<keyword evidence="16" id="KW-1185">Reference proteome</keyword>
<feature type="transmembrane region" description="Helical" evidence="14">
    <location>
        <begin position="380"/>
        <end position="399"/>
    </location>
</feature>
<dbReference type="PANTHER" id="PTHR48086">
    <property type="entry name" value="SODIUM/PROLINE SYMPORTER-RELATED"/>
    <property type="match status" value="1"/>
</dbReference>
<gene>
    <name evidence="15" type="ORF">SAMN05216362_10577</name>
</gene>
<feature type="transmembrane region" description="Helical" evidence="14">
    <location>
        <begin position="237"/>
        <end position="257"/>
    </location>
</feature>
<evidence type="ECO:0000256" key="13">
    <source>
        <dbReference type="RuleBase" id="RU362091"/>
    </source>
</evidence>
<keyword evidence="8" id="KW-0915">Sodium</keyword>
<feature type="transmembrane region" description="Helical" evidence="14">
    <location>
        <begin position="277"/>
        <end position="301"/>
    </location>
</feature>
<evidence type="ECO:0000256" key="4">
    <source>
        <dbReference type="ARBA" id="ARBA00022475"/>
    </source>
</evidence>
<keyword evidence="10 14" id="KW-0472">Membrane</keyword>
<feature type="transmembrane region" description="Helical" evidence="14">
    <location>
        <begin position="46"/>
        <end position="65"/>
    </location>
</feature>
<comment type="subcellular location">
    <subcellularLocation>
        <location evidence="1">Cell membrane</location>
        <topology evidence="1">Multi-pass membrane protein</topology>
    </subcellularLocation>
</comment>
<evidence type="ECO:0000313" key="16">
    <source>
        <dbReference type="Proteomes" id="UP000199427"/>
    </source>
</evidence>
<dbReference type="PANTHER" id="PTHR48086:SF3">
    <property type="entry name" value="SODIUM_PROLINE SYMPORTER"/>
    <property type="match status" value="1"/>
</dbReference>
<evidence type="ECO:0000256" key="9">
    <source>
        <dbReference type="ARBA" id="ARBA00023065"/>
    </source>
</evidence>
<evidence type="ECO:0000256" key="6">
    <source>
        <dbReference type="ARBA" id="ARBA00022847"/>
    </source>
</evidence>
<dbReference type="RefSeq" id="WP_091772805.1">
    <property type="nucleotide sequence ID" value="NZ_CAESCL010000014.1"/>
</dbReference>
<evidence type="ECO:0000313" key="15">
    <source>
        <dbReference type="EMBL" id="SEQ00920.1"/>
    </source>
</evidence>
<feature type="transmembrane region" description="Helical" evidence="14">
    <location>
        <begin position="125"/>
        <end position="151"/>
    </location>
</feature>
<evidence type="ECO:0000256" key="3">
    <source>
        <dbReference type="ARBA" id="ARBA00022448"/>
    </source>
</evidence>
<evidence type="ECO:0000256" key="1">
    <source>
        <dbReference type="ARBA" id="ARBA00004651"/>
    </source>
</evidence>
<accession>A0A1H9CI55</accession>
<keyword evidence="9" id="KW-0406">Ion transport</keyword>
<evidence type="ECO:0000256" key="10">
    <source>
        <dbReference type="ARBA" id="ARBA00023136"/>
    </source>
</evidence>
<keyword evidence="3" id="KW-0813">Transport</keyword>
<dbReference type="GO" id="GO:0006814">
    <property type="term" value="P:sodium ion transport"/>
    <property type="evidence" value="ECO:0007669"/>
    <property type="project" value="UniProtKB-KW"/>
</dbReference>
<dbReference type="EMBL" id="FOES01000005">
    <property type="protein sequence ID" value="SEQ00920.1"/>
    <property type="molecule type" value="Genomic_DNA"/>
</dbReference>
<comment type="catalytic activity">
    <reaction evidence="12">
        <text>L-proline(in) + Na(+)(in) = L-proline(out) + Na(+)(out)</text>
        <dbReference type="Rhea" id="RHEA:28967"/>
        <dbReference type="ChEBI" id="CHEBI:29101"/>
        <dbReference type="ChEBI" id="CHEBI:60039"/>
    </reaction>
</comment>
<comment type="similarity">
    <text evidence="2 13">Belongs to the sodium:solute symporter (SSF) (TC 2.A.21) family.</text>
</comment>
<evidence type="ECO:0000256" key="11">
    <source>
        <dbReference type="ARBA" id="ARBA00023201"/>
    </source>
</evidence>
<keyword evidence="11" id="KW-0739">Sodium transport</keyword>
<feature type="transmembrane region" description="Helical" evidence="14">
    <location>
        <begin position="77"/>
        <end position="95"/>
    </location>
</feature>
<feature type="transmembrane region" description="Helical" evidence="14">
    <location>
        <begin position="188"/>
        <end position="208"/>
    </location>
</feature>